<comment type="cofactor">
    <cofactor evidence="1">
        <name>FAD</name>
        <dbReference type="ChEBI" id="CHEBI:57692"/>
    </cofactor>
</comment>
<evidence type="ECO:0000313" key="9">
    <source>
        <dbReference type="EMBL" id="NUZ07501.1"/>
    </source>
</evidence>
<proteinExistence type="inferred from homology"/>
<keyword evidence="3" id="KW-0285">Flavoprotein</keyword>
<dbReference type="InterPro" id="IPR006091">
    <property type="entry name" value="Acyl-CoA_Oxase/DH_mid-dom"/>
</dbReference>
<keyword evidence="10" id="KW-1185">Reference proteome</keyword>
<dbReference type="Pfam" id="PF02771">
    <property type="entry name" value="Acyl-CoA_dh_N"/>
    <property type="match status" value="1"/>
</dbReference>
<dbReference type="SUPFAM" id="SSF47203">
    <property type="entry name" value="Acyl-CoA dehydrogenase C-terminal domain-like"/>
    <property type="match status" value="1"/>
</dbReference>
<reference evidence="9 10" key="1">
    <citation type="submission" date="2020-06" db="EMBL/GenBank/DDBJ databases">
        <title>Schlegella sp. ID0723 isolated from air conditioner.</title>
        <authorList>
            <person name="Kim D.Y."/>
            <person name="Kim D.-U."/>
        </authorList>
    </citation>
    <scope>NUCLEOTIDE SEQUENCE [LARGE SCALE GENOMIC DNA]</scope>
    <source>
        <strain evidence="9 10">ID0723</strain>
    </source>
</reference>
<sequence length="385" mass="40523">MDLNPTPEQKMLRDAAQKYFRAEYRFDARAKRLASADDAVAGAAHWTRFAEFGWLGLGLPEAAGGFGGMPELIAVCEAMGAALSLEPYVASTVLAAQAVAAAADAGQQLALLTPLVEGRSRLALACTEADSGPTLAWVETRAKRQGSGWALDGRKTGVVGLPQADMAIVSARLDGRPGERAGLALFALPVGTAGVRIEPYRRYDGVSAGELRLDGVQLDAAALLGDPGRALEALERAVDLSTIAACADALGAMTAVLHKTGAYLATRKQFGAPLASFQVLQHRMVDMFAALEASRSMVVMAALHADAAPAERARAASAAKVAVGARARYVAQQGVQLHGGVGMTEDLDIGHYFRRLTLFEKADGGIDHHLQRFAQSQRKEPGAPR</sequence>
<dbReference type="EMBL" id="JABWMJ010000008">
    <property type="protein sequence ID" value="NUZ07501.1"/>
    <property type="molecule type" value="Genomic_DNA"/>
</dbReference>
<dbReference type="InterPro" id="IPR009100">
    <property type="entry name" value="AcylCoA_DH/oxidase_NM_dom_sf"/>
</dbReference>
<accession>A0A7Y6NQJ9</accession>
<dbReference type="InterPro" id="IPR009075">
    <property type="entry name" value="AcylCo_DH/oxidase_C"/>
</dbReference>
<dbReference type="Pfam" id="PF02770">
    <property type="entry name" value="Acyl-CoA_dh_M"/>
    <property type="match status" value="1"/>
</dbReference>
<dbReference type="Pfam" id="PF00441">
    <property type="entry name" value="Acyl-CoA_dh_1"/>
    <property type="match status" value="1"/>
</dbReference>
<evidence type="ECO:0000259" key="6">
    <source>
        <dbReference type="Pfam" id="PF00441"/>
    </source>
</evidence>
<feature type="domain" description="Acyl-CoA dehydrogenase/oxidase N-terminal" evidence="8">
    <location>
        <begin position="6"/>
        <end position="118"/>
    </location>
</feature>
<dbReference type="GO" id="GO:0050660">
    <property type="term" value="F:flavin adenine dinucleotide binding"/>
    <property type="evidence" value="ECO:0007669"/>
    <property type="project" value="InterPro"/>
</dbReference>
<evidence type="ECO:0000256" key="2">
    <source>
        <dbReference type="ARBA" id="ARBA00009347"/>
    </source>
</evidence>
<evidence type="ECO:0000256" key="1">
    <source>
        <dbReference type="ARBA" id="ARBA00001974"/>
    </source>
</evidence>
<dbReference type="PANTHER" id="PTHR43884">
    <property type="entry name" value="ACYL-COA DEHYDROGENASE"/>
    <property type="match status" value="1"/>
</dbReference>
<dbReference type="InterPro" id="IPR046373">
    <property type="entry name" value="Acyl-CoA_Oxase/DH_mid-dom_sf"/>
</dbReference>
<dbReference type="Proteomes" id="UP000529637">
    <property type="component" value="Unassembled WGS sequence"/>
</dbReference>
<feature type="domain" description="Acyl-CoA oxidase/dehydrogenase middle" evidence="7">
    <location>
        <begin position="123"/>
        <end position="216"/>
    </location>
</feature>
<dbReference type="Gene3D" id="1.10.540.10">
    <property type="entry name" value="Acyl-CoA dehydrogenase/oxidase, N-terminal domain"/>
    <property type="match status" value="1"/>
</dbReference>
<keyword evidence="5" id="KW-0560">Oxidoreductase</keyword>
<evidence type="ECO:0000256" key="5">
    <source>
        <dbReference type="ARBA" id="ARBA00023002"/>
    </source>
</evidence>
<protein>
    <submittedName>
        <fullName evidence="9">Acyl-CoA dehydrogenase family protein</fullName>
    </submittedName>
</protein>
<organism evidence="9 10">
    <name type="scientific">Piscinibacter koreensis</name>
    <dbReference type="NCBI Taxonomy" id="2742824"/>
    <lineage>
        <taxon>Bacteria</taxon>
        <taxon>Pseudomonadati</taxon>
        <taxon>Pseudomonadota</taxon>
        <taxon>Betaproteobacteria</taxon>
        <taxon>Burkholderiales</taxon>
        <taxon>Sphaerotilaceae</taxon>
        <taxon>Piscinibacter</taxon>
    </lineage>
</organism>
<keyword evidence="4" id="KW-0274">FAD</keyword>
<comment type="similarity">
    <text evidence="2">Belongs to the acyl-CoA dehydrogenase family.</text>
</comment>
<dbReference type="AlphaFoldDB" id="A0A7Y6NQJ9"/>
<dbReference type="GO" id="GO:0003995">
    <property type="term" value="F:acyl-CoA dehydrogenase activity"/>
    <property type="evidence" value="ECO:0007669"/>
    <property type="project" value="TreeGrafter"/>
</dbReference>
<gene>
    <name evidence="9" type="ORF">HQN59_17185</name>
</gene>
<evidence type="ECO:0000259" key="8">
    <source>
        <dbReference type="Pfam" id="PF02771"/>
    </source>
</evidence>
<dbReference type="Gene3D" id="2.40.110.10">
    <property type="entry name" value="Butyryl-CoA Dehydrogenase, subunit A, domain 2"/>
    <property type="match status" value="1"/>
</dbReference>
<feature type="domain" description="Acyl-CoA dehydrogenase/oxidase C-terminal" evidence="6">
    <location>
        <begin position="238"/>
        <end position="374"/>
    </location>
</feature>
<evidence type="ECO:0000256" key="4">
    <source>
        <dbReference type="ARBA" id="ARBA00022827"/>
    </source>
</evidence>
<dbReference type="CDD" id="cd00567">
    <property type="entry name" value="ACAD"/>
    <property type="match status" value="1"/>
</dbReference>
<dbReference type="Gene3D" id="1.20.140.10">
    <property type="entry name" value="Butyryl-CoA Dehydrogenase, subunit A, domain 3"/>
    <property type="match status" value="1"/>
</dbReference>
<dbReference type="InterPro" id="IPR013786">
    <property type="entry name" value="AcylCoA_DH/ox_N"/>
</dbReference>
<dbReference type="InterPro" id="IPR036250">
    <property type="entry name" value="AcylCo_DH-like_C"/>
</dbReference>
<evidence type="ECO:0000313" key="10">
    <source>
        <dbReference type="Proteomes" id="UP000529637"/>
    </source>
</evidence>
<dbReference type="InterPro" id="IPR037069">
    <property type="entry name" value="AcylCoA_DH/ox_N_sf"/>
</dbReference>
<dbReference type="PANTHER" id="PTHR43884:SF20">
    <property type="entry name" value="ACYL-COA DEHYDROGENASE FADE28"/>
    <property type="match status" value="1"/>
</dbReference>
<dbReference type="SUPFAM" id="SSF56645">
    <property type="entry name" value="Acyl-CoA dehydrogenase NM domain-like"/>
    <property type="match status" value="1"/>
</dbReference>
<evidence type="ECO:0000256" key="3">
    <source>
        <dbReference type="ARBA" id="ARBA00022630"/>
    </source>
</evidence>
<comment type="caution">
    <text evidence="9">The sequence shown here is derived from an EMBL/GenBank/DDBJ whole genome shotgun (WGS) entry which is preliminary data.</text>
</comment>
<name>A0A7Y6NQJ9_9BURK</name>
<dbReference type="RefSeq" id="WP_176070342.1">
    <property type="nucleotide sequence ID" value="NZ_JABWMJ010000008.1"/>
</dbReference>
<evidence type="ECO:0000259" key="7">
    <source>
        <dbReference type="Pfam" id="PF02770"/>
    </source>
</evidence>